<keyword evidence="2" id="KW-0521">NADP</keyword>
<dbReference type="GO" id="GO:0036243">
    <property type="term" value="F:succinate-semialdehyde dehydrogenase (NADP+) activity"/>
    <property type="evidence" value="ECO:0007669"/>
    <property type="project" value="UniProtKB-EC"/>
</dbReference>
<dbReference type="AlphaFoldDB" id="A0A840V403"/>
<organism evidence="5 6">
    <name type="scientific">Haloferula luteola</name>
    <dbReference type="NCBI Taxonomy" id="595692"/>
    <lineage>
        <taxon>Bacteria</taxon>
        <taxon>Pseudomonadati</taxon>
        <taxon>Verrucomicrobiota</taxon>
        <taxon>Verrucomicrobiia</taxon>
        <taxon>Verrucomicrobiales</taxon>
        <taxon>Verrucomicrobiaceae</taxon>
        <taxon>Haloferula</taxon>
    </lineage>
</organism>
<evidence type="ECO:0000259" key="4">
    <source>
        <dbReference type="Pfam" id="PF00171"/>
    </source>
</evidence>
<comment type="similarity">
    <text evidence="1">Belongs to the aldehyde dehydrogenase family.</text>
</comment>
<reference evidence="5 6" key="1">
    <citation type="submission" date="2020-08" db="EMBL/GenBank/DDBJ databases">
        <title>Genomic Encyclopedia of Type Strains, Phase IV (KMG-IV): sequencing the most valuable type-strain genomes for metagenomic binning, comparative biology and taxonomic classification.</title>
        <authorList>
            <person name="Goeker M."/>
        </authorList>
    </citation>
    <scope>NUCLEOTIDE SEQUENCE [LARGE SCALE GENOMIC DNA]</scope>
    <source>
        <strain evidence="5 6">YC6886</strain>
    </source>
</reference>
<gene>
    <name evidence="5" type="ORF">HNR46_002025</name>
</gene>
<dbReference type="PANTHER" id="PTHR43217:SF1">
    <property type="entry name" value="SUCCINATE SEMIALDEHYDE DEHYDROGENASE [NAD(P)+] SAD"/>
    <property type="match status" value="1"/>
</dbReference>
<protein>
    <submittedName>
        <fullName evidence="5">Succinate-semialdehyde dehydrogenase/glutarate-semialdehyde dehydrogenase</fullName>
        <ecNumber evidence="5">1.2.1.16</ecNumber>
        <ecNumber evidence="5">1.2.1.20</ecNumber>
        <ecNumber evidence="5">1.2.1.79</ecNumber>
    </submittedName>
</protein>
<accession>A0A840V403</accession>
<comment type="caution">
    <text evidence="5">The sequence shown here is derived from an EMBL/GenBank/DDBJ whole genome shotgun (WGS) entry which is preliminary data.</text>
</comment>
<proteinExistence type="inferred from homology"/>
<dbReference type="PANTHER" id="PTHR43217">
    <property type="entry name" value="SUCCINATE SEMIALDEHYDE DEHYDROGENASE [NAD(P)+] SAD"/>
    <property type="match status" value="1"/>
</dbReference>
<keyword evidence="3 5" id="KW-0560">Oxidoreductase</keyword>
<dbReference type="InterPro" id="IPR047110">
    <property type="entry name" value="GABD/Sad-like"/>
</dbReference>
<name>A0A840V403_9BACT</name>
<evidence type="ECO:0000256" key="1">
    <source>
        <dbReference type="ARBA" id="ARBA00009986"/>
    </source>
</evidence>
<dbReference type="CDD" id="cd07100">
    <property type="entry name" value="ALDH_SSADH1_GabD1"/>
    <property type="match status" value="1"/>
</dbReference>
<dbReference type="GO" id="GO:0004030">
    <property type="term" value="F:aldehyde dehydrogenase [NAD(P)+] activity"/>
    <property type="evidence" value="ECO:0007669"/>
    <property type="project" value="InterPro"/>
</dbReference>
<evidence type="ECO:0000256" key="2">
    <source>
        <dbReference type="ARBA" id="ARBA00022857"/>
    </source>
</evidence>
<evidence type="ECO:0000256" key="3">
    <source>
        <dbReference type="ARBA" id="ARBA00023002"/>
    </source>
</evidence>
<dbReference type="EMBL" id="JACHFD010000008">
    <property type="protein sequence ID" value="MBB5351786.1"/>
    <property type="molecule type" value="Genomic_DNA"/>
</dbReference>
<dbReference type="GO" id="GO:0004777">
    <property type="term" value="F:succinate-semialdehyde dehydrogenase (NAD+) activity"/>
    <property type="evidence" value="ECO:0007669"/>
    <property type="project" value="TreeGrafter"/>
</dbReference>
<dbReference type="Pfam" id="PF00171">
    <property type="entry name" value="Aldedh"/>
    <property type="match status" value="1"/>
</dbReference>
<dbReference type="Proteomes" id="UP000557717">
    <property type="component" value="Unassembled WGS sequence"/>
</dbReference>
<dbReference type="InterPro" id="IPR044148">
    <property type="entry name" value="ALDH_GabD1-like"/>
</dbReference>
<dbReference type="InterPro" id="IPR015590">
    <property type="entry name" value="Aldehyde_DH_dom"/>
</dbReference>
<dbReference type="EC" id="1.2.1.16" evidence="5"/>
<dbReference type="InterPro" id="IPR016163">
    <property type="entry name" value="Ald_DH_C"/>
</dbReference>
<dbReference type="SUPFAM" id="SSF53720">
    <property type="entry name" value="ALDH-like"/>
    <property type="match status" value="1"/>
</dbReference>
<dbReference type="RefSeq" id="WP_184018252.1">
    <property type="nucleotide sequence ID" value="NZ_JACHFD010000008.1"/>
</dbReference>
<sequence length="441" mass="47193">MKPSLEHAIDRLATPLPDSCLTGLQDRTAALRAIADQLVAEADSLAQLMAQEMGKPVSQGRSEAEKCAWVCRYYADHAEAFLADETLETGRAESFVTHAPMGIVLAVMPWNFPFWQVFRFAAPALAAGNRILLKHASNVPGCAAAIERIITQATGRDDLLVHVTLPGKEVAELIADPRTAAVTFTGSTQAGRQLAAACGQHLKKCVLELGGSDPYLILEDADIAHAAATCAKARMINNGQSCIAAKRLIVAAPVHDAFVELLRHELSQYEMADPLDPNTRLGPLARTDLRDTLHDQVQRGLATSARLILGGKIPQQPGPWYPATLVAGVRRGTPLFDEETFGPVAAISRVHGASDGIELANATHFGLGAAVFTEDLDLAHRVARQLKAGTVGINAQVVSDPRLPFGGTRESGWGRELGRAGILEFVDSKTILREIPKPDAT</sequence>
<dbReference type="Gene3D" id="3.40.309.10">
    <property type="entry name" value="Aldehyde Dehydrogenase, Chain A, domain 2"/>
    <property type="match status" value="1"/>
</dbReference>
<dbReference type="InterPro" id="IPR016161">
    <property type="entry name" value="Ald_DH/histidinol_DH"/>
</dbReference>
<feature type="domain" description="Aldehyde dehydrogenase" evidence="4">
    <location>
        <begin position="22"/>
        <end position="431"/>
    </location>
</feature>
<dbReference type="InterPro" id="IPR016162">
    <property type="entry name" value="Ald_DH_N"/>
</dbReference>
<evidence type="ECO:0000313" key="5">
    <source>
        <dbReference type="EMBL" id="MBB5351786.1"/>
    </source>
</evidence>
<dbReference type="GO" id="GO:0102810">
    <property type="term" value="F:glutarate-semialdehyde dehydrogenase (NADP+) activity"/>
    <property type="evidence" value="ECO:0007669"/>
    <property type="project" value="UniProtKB-EC"/>
</dbReference>
<evidence type="ECO:0000313" key="6">
    <source>
        <dbReference type="Proteomes" id="UP000557717"/>
    </source>
</evidence>
<dbReference type="EC" id="1.2.1.20" evidence="5"/>
<dbReference type="Gene3D" id="3.40.605.10">
    <property type="entry name" value="Aldehyde Dehydrogenase, Chain A, domain 1"/>
    <property type="match status" value="1"/>
</dbReference>
<dbReference type="EC" id="1.2.1.79" evidence="5"/>
<keyword evidence="6" id="KW-1185">Reference proteome</keyword>